<dbReference type="InterPro" id="IPR004821">
    <property type="entry name" value="Cyt_trans-like"/>
</dbReference>
<dbReference type="Proteomes" id="UP000177362">
    <property type="component" value="Unassembled WGS sequence"/>
</dbReference>
<keyword evidence="1" id="KW-0808">Transferase</keyword>
<protein>
    <recommendedName>
        <fullName evidence="3">Cytidyltransferase-like domain-containing protein</fullName>
    </recommendedName>
</protein>
<dbReference type="EMBL" id="MHQJ01000032">
    <property type="protein sequence ID" value="OHA00967.1"/>
    <property type="molecule type" value="Genomic_DNA"/>
</dbReference>
<dbReference type="PANTHER" id="PTHR43793">
    <property type="entry name" value="FAD SYNTHASE"/>
    <property type="match status" value="1"/>
</dbReference>
<feature type="domain" description="Cytidyltransferase-like" evidence="3">
    <location>
        <begin position="40"/>
        <end position="148"/>
    </location>
</feature>
<dbReference type="SUPFAM" id="SSF52374">
    <property type="entry name" value="Nucleotidylyl transferase"/>
    <property type="match status" value="1"/>
</dbReference>
<dbReference type="NCBIfam" id="TIGR00125">
    <property type="entry name" value="cyt_tran_rel"/>
    <property type="match status" value="1"/>
</dbReference>
<evidence type="ECO:0000256" key="1">
    <source>
        <dbReference type="ARBA" id="ARBA00022679"/>
    </source>
</evidence>
<evidence type="ECO:0000259" key="3">
    <source>
        <dbReference type="Pfam" id="PF01467"/>
    </source>
</evidence>
<organism evidence="4 5">
    <name type="scientific">Candidatus Sungbacteria bacterium RIFCSPHIGHO2_02_FULL_49_12</name>
    <dbReference type="NCBI Taxonomy" id="1802271"/>
    <lineage>
        <taxon>Bacteria</taxon>
        <taxon>Candidatus Sungiibacteriota</taxon>
    </lineage>
</organism>
<evidence type="ECO:0000256" key="2">
    <source>
        <dbReference type="ARBA" id="ARBA00022695"/>
    </source>
</evidence>
<dbReference type="InterPro" id="IPR014729">
    <property type="entry name" value="Rossmann-like_a/b/a_fold"/>
</dbReference>
<dbReference type="PANTHER" id="PTHR43793:SF1">
    <property type="entry name" value="FAD SYNTHASE"/>
    <property type="match status" value="1"/>
</dbReference>
<dbReference type="AlphaFoldDB" id="A0A1G2KNG1"/>
<sequence length="197" mass="22160">MQKSILGPWANIEERLIQTPEVLARKLAAFRELKMKVGLTSGAFDMKHVGHERYLALAKQTCDVLVVGVDTDEKVRRRKGPHRPVVPEMERFEQVCHTRYADIVVPKGPDEPRWNLIKLVSPDVLIVSEREYADGDASGELQELVSSWGGKVELLPSQAETSTTARLRMLMVENLAQAETKMVELFQQLRGAIGVSR</sequence>
<name>A0A1G2KNG1_9BACT</name>
<keyword evidence="2" id="KW-0548">Nucleotidyltransferase</keyword>
<evidence type="ECO:0000313" key="4">
    <source>
        <dbReference type="EMBL" id="OHA00967.1"/>
    </source>
</evidence>
<proteinExistence type="predicted"/>
<dbReference type="GO" id="GO:0016779">
    <property type="term" value="F:nucleotidyltransferase activity"/>
    <property type="evidence" value="ECO:0007669"/>
    <property type="project" value="UniProtKB-KW"/>
</dbReference>
<dbReference type="Gene3D" id="3.40.50.620">
    <property type="entry name" value="HUPs"/>
    <property type="match status" value="1"/>
</dbReference>
<dbReference type="STRING" id="1802271.A3C11_01010"/>
<reference evidence="4 5" key="1">
    <citation type="journal article" date="2016" name="Nat. Commun.">
        <title>Thousands of microbial genomes shed light on interconnected biogeochemical processes in an aquifer system.</title>
        <authorList>
            <person name="Anantharaman K."/>
            <person name="Brown C.T."/>
            <person name="Hug L.A."/>
            <person name="Sharon I."/>
            <person name="Castelle C.J."/>
            <person name="Probst A.J."/>
            <person name="Thomas B.C."/>
            <person name="Singh A."/>
            <person name="Wilkins M.J."/>
            <person name="Karaoz U."/>
            <person name="Brodie E.L."/>
            <person name="Williams K.H."/>
            <person name="Hubbard S.S."/>
            <person name="Banfield J.F."/>
        </authorList>
    </citation>
    <scope>NUCLEOTIDE SEQUENCE [LARGE SCALE GENOMIC DNA]</scope>
</reference>
<dbReference type="InterPro" id="IPR050385">
    <property type="entry name" value="Archaeal_FAD_synthase"/>
</dbReference>
<comment type="caution">
    <text evidence="4">The sequence shown here is derived from an EMBL/GenBank/DDBJ whole genome shotgun (WGS) entry which is preliminary data.</text>
</comment>
<gene>
    <name evidence="4" type="ORF">A3C11_01010</name>
</gene>
<accession>A0A1G2KNG1</accession>
<evidence type="ECO:0000313" key="5">
    <source>
        <dbReference type="Proteomes" id="UP000177362"/>
    </source>
</evidence>
<dbReference type="Pfam" id="PF01467">
    <property type="entry name" value="CTP_transf_like"/>
    <property type="match status" value="1"/>
</dbReference>